<name>A0A834KDT0_VESVU</name>
<dbReference type="Proteomes" id="UP000614350">
    <property type="component" value="Unassembled WGS sequence"/>
</dbReference>
<reference evidence="1" key="1">
    <citation type="journal article" date="2020" name="G3 (Bethesda)">
        <title>High-Quality Assemblies for Three Invasive Social Wasps from the &lt;i&gt;Vespula&lt;/i&gt; Genus.</title>
        <authorList>
            <person name="Harrop T.W.R."/>
            <person name="Guhlin J."/>
            <person name="McLaughlin G.M."/>
            <person name="Permina E."/>
            <person name="Stockwell P."/>
            <person name="Gilligan J."/>
            <person name="Le Lec M.F."/>
            <person name="Gruber M.A.M."/>
            <person name="Quinn O."/>
            <person name="Lovegrove M."/>
            <person name="Duncan E.J."/>
            <person name="Remnant E.J."/>
            <person name="Van Eeckhoven J."/>
            <person name="Graham B."/>
            <person name="Knapp R.A."/>
            <person name="Langford K.W."/>
            <person name="Kronenberg Z."/>
            <person name="Press M.O."/>
            <person name="Eacker S.M."/>
            <person name="Wilson-Rankin E.E."/>
            <person name="Purcell J."/>
            <person name="Lester P.J."/>
            <person name="Dearden P.K."/>
        </authorList>
    </citation>
    <scope>NUCLEOTIDE SEQUENCE</scope>
    <source>
        <strain evidence="1">Marl-1</strain>
    </source>
</reference>
<dbReference type="AlphaFoldDB" id="A0A834KDT0"/>
<comment type="caution">
    <text evidence="1">The sequence shown here is derived from an EMBL/GenBank/DDBJ whole genome shotgun (WGS) entry which is preliminary data.</text>
</comment>
<evidence type="ECO:0000313" key="1">
    <source>
        <dbReference type="EMBL" id="KAF7404858.1"/>
    </source>
</evidence>
<organism evidence="1 2">
    <name type="scientific">Vespula vulgaris</name>
    <name type="common">Yellow jacket</name>
    <name type="synonym">Wasp</name>
    <dbReference type="NCBI Taxonomy" id="7454"/>
    <lineage>
        <taxon>Eukaryota</taxon>
        <taxon>Metazoa</taxon>
        <taxon>Ecdysozoa</taxon>
        <taxon>Arthropoda</taxon>
        <taxon>Hexapoda</taxon>
        <taxon>Insecta</taxon>
        <taxon>Pterygota</taxon>
        <taxon>Neoptera</taxon>
        <taxon>Endopterygota</taxon>
        <taxon>Hymenoptera</taxon>
        <taxon>Apocrita</taxon>
        <taxon>Aculeata</taxon>
        <taxon>Vespoidea</taxon>
        <taxon>Vespidae</taxon>
        <taxon>Vespinae</taxon>
        <taxon>Vespula</taxon>
    </lineage>
</organism>
<dbReference type="EMBL" id="JACSEA010000003">
    <property type="protein sequence ID" value="KAF7404858.1"/>
    <property type="molecule type" value="Genomic_DNA"/>
</dbReference>
<evidence type="ECO:0000313" key="2">
    <source>
        <dbReference type="Proteomes" id="UP000614350"/>
    </source>
</evidence>
<protein>
    <submittedName>
        <fullName evidence="1">Uncharacterized protein</fullName>
    </submittedName>
</protein>
<proteinExistence type="predicted"/>
<gene>
    <name evidence="1" type="ORF">HZH66_003764</name>
</gene>
<sequence length="110" mass="12457">MSIFKGRSDIEVLIEETLEDIWNITLKIKKELDIINDLVKDNGDFSTAVIRTNQNLLKIVDKKGIDLSAIEEEIYEESNINDSTSKSGSDMVDPLTPVINKFSKILKDNE</sequence>
<keyword evidence="2" id="KW-1185">Reference proteome</keyword>
<accession>A0A834KDT0</accession>